<evidence type="ECO:0000313" key="2">
    <source>
        <dbReference type="EMBL" id="KAK0047907.1"/>
    </source>
</evidence>
<dbReference type="Pfam" id="PF16457">
    <property type="entry name" value="PH_12"/>
    <property type="match status" value="1"/>
</dbReference>
<proteinExistence type="predicted"/>
<dbReference type="EMBL" id="JASAOG010000144">
    <property type="protein sequence ID" value="KAK0047907.1"/>
    <property type="molecule type" value="Genomic_DNA"/>
</dbReference>
<organism evidence="2 3">
    <name type="scientific">Biomphalaria pfeifferi</name>
    <name type="common">Bloodfluke planorb</name>
    <name type="synonym">Freshwater snail</name>
    <dbReference type="NCBI Taxonomy" id="112525"/>
    <lineage>
        <taxon>Eukaryota</taxon>
        <taxon>Metazoa</taxon>
        <taxon>Spiralia</taxon>
        <taxon>Lophotrochozoa</taxon>
        <taxon>Mollusca</taxon>
        <taxon>Gastropoda</taxon>
        <taxon>Heterobranchia</taxon>
        <taxon>Euthyneura</taxon>
        <taxon>Panpulmonata</taxon>
        <taxon>Hygrophila</taxon>
        <taxon>Lymnaeoidea</taxon>
        <taxon>Planorbidae</taxon>
        <taxon>Biomphalaria</taxon>
    </lineage>
</organism>
<evidence type="ECO:0000313" key="3">
    <source>
        <dbReference type="Proteomes" id="UP001233172"/>
    </source>
</evidence>
<sequence length="187" mass="21526">MASIMVNGGPPSPDLVEIMRLLEMGLVTTIFFYRKRPERKTLKVKLESRQFMWIKTQAGRPEGVASLRDVKEFRCGKNSRDFEKWPEEAKKVDSRITFTIYYGNDFKLKSLSVVANDANEFGMWRKGLDYLVKESKEASYQLQCLVPHFPDESQSLHIWDESVLFHTSLMKACPCTSVMKVSCSTLP</sequence>
<dbReference type="SUPFAM" id="SSF50729">
    <property type="entry name" value="PH domain-like"/>
    <property type="match status" value="1"/>
</dbReference>
<dbReference type="AlphaFoldDB" id="A0AAD8B4J7"/>
<comment type="caution">
    <text evidence="2">The sequence shown here is derived from an EMBL/GenBank/DDBJ whole genome shotgun (WGS) entry which is preliminary data.</text>
</comment>
<reference evidence="2" key="1">
    <citation type="journal article" date="2023" name="PLoS Negl. Trop. Dis.">
        <title>A genome sequence for Biomphalaria pfeifferi, the major vector snail for the human-infecting parasite Schistosoma mansoni.</title>
        <authorList>
            <person name="Bu L."/>
            <person name="Lu L."/>
            <person name="Laidemitt M.R."/>
            <person name="Zhang S.M."/>
            <person name="Mutuku M."/>
            <person name="Mkoji G."/>
            <person name="Steinauer M."/>
            <person name="Loker E.S."/>
        </authorList>
    </citation>
    <scope>NUCLEOTIDE SEQUENCE</scope>
    <source>
        <strain evidence="2">KasaAsao</strain>
    </source>
</reference>
<dbReference type="InterPro" id="IPR011993">
    <property type="entry name" value="PH-like_dom_sf"/>
</dbReference>
<evidence type="ECO:0000259" key="1">
    <source>
        <dbReference type="Pfam" id="PF16457"/>
    </source>
</evidence>
<dbReference type="InterPro" id="IPR001849">
    <property type="entry name" value="PH_domain"/>
</dbReference>
<feature type="domain" description="PH" evidence="1">
    <location>
        <begin position="31"/>
        <end position="132"/>
    </location>
</feature>
<accession>A0AAD8B4J7</accession>
<gene>
    <name evidence="2" type="ORF">Bpfe_022706</name>
</gene>
<dbReference type="Proteomes" id="UP001233172">
    <property type="component" value="Unassembled WGS sequence"/>
</dbReference>
<name>A0AAD8B4J7_BIOPF</name>
<reference evidence="2" key="2">
    <citation type="submission" date="2023-04" db="EMBL/GenBank/DDBJ databases">
        <authorList>
            <person name="Bu L."/>
            <person name="Lu L."/>
            <person name="Laidemitt M.R."/>
            <person name="Zhang S.M."/>
            <person name="Mutuku M."/>
            <person name="Mkoji G."/>
            <person name="Steinauer M."/>
            <person name="Loker E.S."/>
        </authorList>
    </citation>
    <scope>NUCLEOTIDE SEQUENCE</scope>
    <source>
        <strain evidence="2">KasaAsao</strain>
        <tissue evidence="2">Whole Snail</tissue>
    </source>
</reference>
<keyword evidence="3" id="KW-1185">Reference proteome</keyword>
<dbReference type="Gene3D" id="2.30.29.30">
    <property type="entry name" value="Pleckstrin-homology domain (PH domain)/Phosphotyrosine-binding domain (PTB)"/>
    <property type="match status" value="1"/>
</dbReference>
<protein>
    <submittedName>
        <fullName evidence="2">1-phosphatidylinositol 4 5-bisphosphate phosphodiesterase gamma-1</fullName>
    </submittedName>
</protein>
<dbReference type="CDD" id="cd13362">
    <property type="entry name" value="PH_PLC_gamma"/>
    <property type="match status" value="1"/>
</dbReference>